<evidence type="ECO:0000313" key="1">
    <source>
        <dbReference type="EMBL" id="AJQ95999.1"/>
    </source>
</evidence>
<accession>A0A0C5VZZ1</accession>
<dbReference type="EMBL" id="CP007142">
    <property type="protein sequence ID" value="AJQ95999.1"/>
    <property type="molecule type" value="Genomic_DNA"/>
</dbReference>
<organism evidence="1 2">
    <name type="scientific">Gynuella sunshinyii YC6258</name>
    <dbReference type="NCBI Taxonomy" id="1445510"/>
    <lineage>
        <taxon>Bacteria</taxon>
        <taxon>Pseudomonadati</taxon>
        <taxon>Pseudomonadota</taxon>
        <taxon>Gammaproteobacteria</taxon>
        <taxon>Oceanospirillales</taxon>
        <taxon>Saccharospirillaceae</taxon>
        <taxon>Gynuella</taxon>
    </lineage>
</organism>
<dbReference type="Proteomes" id="UP000032266">
    <property type="component" value="Chromosome"/>
</dbReference>
<name>A0A0C5VZZ1_9GAMM</name>
<keyword evidence="2" id="KW-1185">Reference proteome</keyword>
<protein>
    <submittedName>
        <fullName evidence="1">Uncharacterized protein</fullName>
    </submittedName>
</protein>
<dbReference type="HOGENOM" id="CLU_2954067_0_0_6"/>
<sequence>MIQNRIYVKYIDNKTPETFYAFYMHEKLIRVDKNRCHITGLNDEKCFYINENIFQPMSC</sequence>
<proteinExistence type="predicted"/>
<dbReference type="KEGG" id="gsn:YC6258_03963"/>
<dbReference type="AlphaFoldDB" id="A0A0C5VZZ1"/>
<evidence type="ECO:0000313" key="2">
    <source>
        <dbReference type="Proteomes" id="UP000032266"/>
    </source>
</evidence>
<reference evidence="1 2" key="1">
    <citation type="submission" date="2014-01" db="EMBL/GenBank/DDBJ databases">
        <title>Full genme sequencing of cellulolytic bacterium Gynuella sunshinyii YC6258T gen. nov., sp. nov.</title>
        <authorList>
            <person name="Khan H."/>
            <person name="Chung E.J."/>
            <person name="Chung Y.R."/>
        </authorList>
    </citation>
    <scope>NUCLEOTIDE SEQUENCE [LARGE SCALE GENOMIC DNA]</scope>
    <source>
        <strain evidence="1 2">YC6258</strain>
    </source>
</reference>
<gene>
    <name evidence="1" type="ORF">YC6258_03963</name>
</gene>